<proteinExistence type="predicted"/>
<sequence length="42" mass="4845">MMDLTFSHSTTSLVAFSKHTPFVMRTCKERNVPTVALARYRL</sequence>
<dbReference type="EMBL" id="GBXM01087369">
    <property type="protein sequence ID" value="JAH21208.1"/>
    <property type="molecule type" value="Transcribed_RNA"/>
</dbReference>
<protein>
    <submittedName>
        <fullName evidence="1">Uncharacterized protein</fullName>
    </submittedName>
</protein>
<dbReference type="EMBL" id="GBXM01073078">
    <property type="protein sequence ID" value="JAH35499.1"/>
    <property type="molecule type" value="Transcribed_RNA"/>
</dbReference>
<reference evidence="1" key="2">
    <citation type="journal article" date="2015" name="Fish Shellfish Immunol.">
        <title>Early steps in the European eel (Anguilla anguilla)-Vibrio vulnificus interaction in the gills: Role of the RtxA13 toxin.</title>
        <authorList>
            <person name="Callol A."/>
            <person name="Pajuelo D."/>
            <person name="Ebbesson L."/>
            <person name="Teles M."/>
            <person name="MacKenzie S."/>
            <person name="Amaro C."/>
        </authorList>
    </citation>
    <scope>NUCLEOTIDE SEQUENCE</scope>
</reference>
<accession>A0A0E9S243</accession>
<organism evidence="1">
    <name type="scientific">Anguilla anguilla</name>
    <name type="common">European freshwater eel</name>
    <name type="synonym">Muraena anguilla</name>
    <dbReference type="NCBI Taxonomy" id="7936"/>
    <lineage>
        <taxon>Eukaryota</taxon>
        <taxon>Metazoa</taxon>
        <taxon>Chordata</taxon>
        <taxon>Craniata</taxon>
        <taxon>Vertebrata</taxon>
        <taxon>Euteleostomi</taxon>
        <taxon>Actinopterygii</taxon>
        <taxon>Neopterygii</taxon>
        <taxon>Teleostei</taxon>
        <taxon>Anguilliformes</taxon>
        <taxon>Anguillidae</taxon>
        <taxon>Anguilla</taxon>
    </lineage>
</organism>
<evidence type="ECO:0000313" key="1">
    <source>
        <dbReference type="EMBL" id="JAH35499.1"/>
    </source>
</evidence>
<name>A0A0E9S243_ANGAN</name>
<reference evidence="1" key="1">
    <citation type="submission" date="2014-11" db="EMBL/GenBank/DDBJ databases">
        <authorList>
            <person name="Amaro Gonzalez C."/>
        </authorList>
    </citation>
    <scope>NUCLEOTIDE SEQUENCE</scope>
</reference>
<dbReference type="AlphaFoldDB" id="A0A0E9S243"/>